<name>A0AAV1QCW9_SCOSC</name>
<feature type="compositionally biased region" description="Basic and acidic residues" evidence="1">
    <location>
        <begin position="161"/>
        <end position="173"/>
    </location>
</feature>
<accession>A0AAV1QCW9</accession>
<evidence type="ECO:0000313" key="2">
    <source>
        <dbReference type="EMBL" id="CAK6981220.1"/>
    </source>
</evidence>
<feature type="region of interest" description="Disordered" evidence="1">
    <location>
        <begin position="127"/>
        <end position="173"/>
    </location>
</feature>
<dbReference type="AlphaFoldDB" id="A0AAV1QCW9"/>
<evidence type="ECO:0000313" key="3">
    <source>
        <dbReference type="Proteomes" id="UP001314229"/>
    </source>
</evidence>
<feature type="compositionally biased region" description="Low complexity" evidence="1">
    <location>
        <begin position="139"/>
        <end position="154"/>
    </location>
</feature>
<proteinExistence type="predicted"/>
<dbReference type="EMBL" id="CAWUFR010000790">
    <property type="protein sequence ID" value="CAK6981220.1"/>
    <property type="molecule type" value="Genomic_DNA"/>
</dbReference>
<protein>
    <submittedName>
        <fullName evidence="2">Uncharacterized protein LOC121724134</fullName>
    </submittedName>
</protein>
<keyword evidence="3" id="KW-1185">Reference proteome</keyword>
<gene>
    <name evidence="2" type="ORF">FSCOSCO3_A026157</name>
</gene>
<dbReference type="Proteomes" id="UP001314229">
    <property type="component" value="Unassembled WGS sequence"/>
</dbReference>
<evidence type="ECO:0000256" key="1">
    <source>
        <dbReference type="SAM" id="MobiDB-lite"/>
    </source>
</evidence>
<reference evidence="2 3" key="1">
    <citation type="submission" date="2024-01" db="EMBL/GenBank/DDBJ databases">
        <authorList>
            <person name="Alioto T."/>
            <person name="Alioto T."/>
            <person name="Gomez Garrido J."/>
        </authorList>
    </citation>
    <scope>NUCLEOTIDE SEQUENCE [LARGE SCALE GENOMIC DNA]</scope>
</reference>
<sequence>MAESEASAAGCHRDPASIIYTVTDGGAMSVCFQAATALSVLILTCALFVTDKFSLQAQLDEGVLSLTDTSGTEVDADAFDELIKSGIQSFKIGCLQYPVSNLDICLVDEEMQSSVLSDLSVSPVPLPATPVSRPDTPGSPASSVSSDSTIILPSTKNRKRGLCDRDEARQVKQ</sequence>
<organism evidence="2 3">
    <name type="scientific">Scomber scombrus</name>
    <name type="common">Atlantic mackerel</name>
    <name type="synonym">Scomber vernalis</name>
    <dbReference type="NCBI Taxonomy" id="13677"/>
    <lineage>
        <taxon>Eukaryota</taxon>
        <taxon>Metazoa</taxon>
        <taxon>Chordata</taxon>
        <taxon>Craniata</taxon>
        <taxon>Vertebrata</taxon>
        <taxon>Euteleostomi</taxon>
        <taxon>Actinopterygii</taxon>
        <taxon>Neopterygii</taxon>
        <taxon>Teleostei</taxon>
        <taxon>Neoteleostei</taxon>
        <taxon>Acanthomorphata</taxon>
        <taxon>Pelagiaria</taxon>
        <taxon>Scombriformes</taxon>
        <taxon>Scombridae</taxon>
        <taxon>Scomber</taxon>
    </lineage>
</organism>
<comment type="caution">
    <text evidence="2">The sequence shown here is derived from an EMBL/GenBank/DDBJ whole genome shotgun (WGS) entry which is preliminary data.</text>
</comment>